<evidence type="ECO:0008006" key="3">
    <source>
        <dbReference type="Google" id="ProtNLM"/>
    </source>
</evidence>
<dbReference type="InterPro" id="IPR048101">
    <property type="entry name" value="MobP2"/>
</dbReference>
<geneLocation type="plasmid" evidence="2">
    <name>pzkmb2</name>
</geneLocation>
<dbReference type="Pfam" id="PF18555">
    <property type="entry name" value="MobL"/>
    <property type="match status" value="1"/>
</dbReference>
<dbReference type="OrthoDB" id="3889159at2"/>
<organism evidence="1 2">
    <name type="scientific">Macrococcoides bohemicum</name>
    <dbReference type="NCBI Taxonomy" id="1903056"/>
    <lineage>
        <taxon>Bacteria</taxon>
        <taxon>Bacillati</taxon>
        <taxon>Bacillota</taxon>
        <taxon>Bacilli</taxon>
        <taxon>Bacillales</taxon>
        <taxon>Staphylococcaceae</taxon>
        <taxon>Macrococcoides</taxon>
    </lineage>
</organism>
<keyword evidence="1" id="KW-0614">Plasmid</keyword>
<sequence>MVSNYVVGSKKSFSGIIDYYERYEKKKGNNVINFDDIERMNSSFYDNDILLSRSEKKLLKEYSQYKNAGGENDLLDYIKETNNEKEINYGNYINYMNKNVKASGLFGDTSNHFSYEEKINMKDLFNNGQENGSVLWGNVYSFDNEFLEKHNLLDKETGYLNEIRIKQAVRESVRVMLKEENLDASAVWCGEIHYDTDNIHVHTSIVEMKNTRPMVEIEKKKRIDSKTYEKTGEFELQPKAKLKQKTLDKMKSTFANKLIDRSKDLEQISDLRFELHHSIKIDEQSLEQKKLLKNIRDSLPQNKKDWQYNNTKLDNHRHLIDRYNENYINKYHKDSYNEFVGLLDKEEEFYKEIYGEGKENRYKNYKENKISELKSKMGNELLKEMKKETQSIEYKKGNKPQQSLNNNKFKMISRENYNNNYNNSYGNNKLNFTSPKVNLFKMNNAIKKTFRSEKHNRELEYQHNQLQQNIERDLQRQAYEQER</sequence>
<dbReference type="InterPro" id="IPR041073">
    <property type="entry name" value="MobL"/>
</dbReference>
<proteinExistence type="predicted"/>
<accession>A0A327ZZR0</accession>
<reference evidence="1 2" key="1">
    <citation type="journal article" date="2018" name="Front. Microbiol.">
        <title>Description and Comparative Genomics of Macrococcus caseolyticus subsp. hominis subsp. nov., Macrococcus goetzii sp. nov., Macrococcus epidermidis sp. nov., and Macrococcus bohemicus sp. nov., Novel Macrococci From Human Clinical Material With Virulence Potential and Suspected Uptake of Foreign DNA by Natural Transformation.</title>
        <authorList>
            <person name="Maslanova I."/>
            <person name="Wertheimer Z."/>
            <person name="Sedlacek I."/>
            <person name="Svec P."/>
            <person name="Indrakova A."/>
            <person name="Kovarovic V."/>
            <person name="Schumann P."/>
            <person name="Sproer C."/>
            <person name="Kralova S."/>
            <person name="Sedo O."/>
            <person name="Kristofova L."/>
            <person name="Vrbovska V."/>
            <person name="Fuzik T."/>
            <person name="Petras P."/>
            <person name="Zdrahal Z."/>
            <person name="Ruzickova V."/>
            <person name="Doskar J."/>
            <person name="Pantucek R."/>
        </authorList>
    </citation>
    <scope>NUCLEOTIDE SEQUENCE [LARGE SCALE GENOMIC DNA]</scope>
    <source>
        <strain evidence="1 2">03/115</strain>
        <plasmid evidence="1">pZKMB2</plasmid>
    </source>
</reference>
<dbReference type="AlphaFoldDB" id="A0A327ZZR0"/>
<dbReference type="NCBIfam" id="NF041498">
    <property type="entry name" value="MobP2"/>
    <property type="match status" value="1"/>
</dbReference>
<name>A0A327ZZR0_9STAP</name>
<dbReference type="Proteomes" id="UP000249579">
    <property type="component" value="Plasmid pZKMB2"/>
</dbReference>
<protein>
    <recommendedName>
        <fullName evidence="3">Relaxase</fullName>
    </recommendedName>
</protein>
<evidence type="ECO:0000313" key="2">
    <source>
        <dbReference type="Proteomes" id="UP000249579"/>
    </source>
</evidence>
<evidence type="ECO:0000313" key="1">
    <source>
        <dbReference type="EMBL" id="RAK47702.1"/>
    </source>
</evidence>
<gene>
    <name evidence="1" type="ORF">BHX94_12500</name>
</gene>
<dbReference type="EMBL" id="PZJG01000031">
    <property type="protein sequence ID" value="RAK47702.1"/>
    <property type="molecule type" value="Genomic_DNA"/>
</dbReference>
<comment type="caution">
    <text evidence="1">The sequence shown here is derived from an EMBL/GenBank/DDBJ whole genome shotgun (WGS) entry which is preliminary data.</text>
</comment>